<evidence type="ECO:0000313" key="1">
    <source>
        <dbReference type="EMBL" id="BAV66724.1"/>
    </source>
</evidence>
<protein>
    <recommendedName>
        <fullName evidence="3">C-type lysozyme inhibitor domain-containing protein</fullName>
    </recommendedName>
</protein>
<dbReference type="KEGG" id="sclo:SCLO_3000570"/>
<sequence>MAGLALAPGLLGCSPSSNGDDSAVSGDRRLPDFIGEHFYACPDGSRLDVDFLGDGLTLDIKTNPKAAPVRVTSPASGQTYVGHNLNVTISGGDRITLLRPGSPPLACKRTQVRSDGAS</sequence>
<proteinExistence type="predicted"/>
<keyword evidence="2" id="KW-1185">Reference proteome</keyword>
<dbReference type="OrthoDB" id="7474014at2"/>
<evidence type="ECO:0008006" key="3">
    <source>
        <dbReference type="Google" id="ProtNLM"/>
    </source>
</evidence>
<accession>A0A1E1F876</accession>
<dbReference type="RefSeq" id="WP_066521945.1">
    <property type="nucleotide sequence ID" value="NZ_AP017657.1"/>
</dbReference>
<dbReference type="Proteomes" id="UP000218272">
    <property type="component" value="Plasmid pSCLO_3"/>
</dbReference>
<keyword evidence="1" id="KW-0614">Plasmid</keyword>
<dbReference type="AlphaFoldDB" id="A0A1E1F876"/>
<name>A0A1E1F876_9SPHN</name>
<evidence type="ECO:0000313" key="2">
    <source>
        <dbReference type="Proteomes" id="UP000218272"/>
    </source>
</evidence>
<reference evidence="1 2" key="1">
    <citation type="submission" date="2016-10" db="EMBL/GenBank/DDBJ databases">
        <title>Complete Genome Sequence of the Nonylphenol-Degrading Bacterium Sphingobium cloacae JCM 10874T.</title>
        <authorList>
            <person name="Ootsuka M."/>
            <person name="Nishizawa T."/>
            <person name="Ohta H."/>
        </authorList>
    </citation>
    <scope>NUCLEOTIDE SEQUENCE [LARGE SCALE GENOMIC DNA]</scope>
    <source>
        <strain evidence="1 2">JCM 10874</strain>
        <plasmid evidence="2">psclo_3 dna</plasmid>
    </source>
</reference>
<gene>
    <name evidence="1" type="ORF">SCLO_3000570</name>
</gene>
<geneLocation type="plasmid" evidence="2">
    <name>psclo_3 dna</name>
</geneLocation>
<organism evidence="1 2">
    <name type="scientific">Sphingobium cloacae</name>
    <dbReference type="NCBI Taxonomy" id="120107"/>
    <lineage>
        <taxon>Bacteria</taxon>
        <taxon>Pseudomonadati</taxon>
        <taxon>Pseudomonadota</taxon>
        <taxon>Alphaproteobacteria</taxon>
        <taxon>Sphingomonadales</taxon>
        <taxon>Sphingomonadaceae</taxon>
        <taxon>Sphingobium</taxon>
    </lineage>
</organism>
<dbReference type="EMBL" id="AP017657">
    <property type="protein sequence ID" value="BAV66724.1"/>
    <property type="molecule type" value="Genomic_DNA"/>
</dbReference>